<feature type="compositionally biased region" description="Basic residues" evidence="1">
    <location>
        <begin position="83"/>
        <end position="92"/>
    </location>
</feature>
<proteinExistence type="predicted"/>
<feature type="region of interest" description="Disordered" evidence="1">
    <location>
        <begin position="83"/>
        <end position="111"/>
    </location>
</feature>
<dbReference type="Proteomes" id="UP000699042">
    <property type="component" value="Unassembled WGS sequence"/>
</dbReference>
<reference evidence="2" key="1">
    <citation type="submission" date="2021-05" db="EMBL/GenBank/DDBJ databases">
        <title>Comparative genomics of three Colletotrichum scovillei strains and genetic complementation revealed genes involved fungal growth and virulence on chili pepper.</title>
        <authorList>
            <person name="Hsieh D.-K."/>
            <person name="Chuang S.-C."/>
            <person name="Chen C.-Y."/>
            <person name="Chao Y.-T."/>
            <person name="Lu M.-Y.J."/>
            <person name="Lee M.-H."/>
            <person name="Shih M.-C."/>
        </authorList>
    </citation>
    <scope>NUCLEOTIDE SEQUENCE</scope>
    <source>
        <strain evidence="2">Coll-153</strain>
    </source>
</reference>
<evidence type="ECO:0000256" key="1">
    <source>
        <dbReference type="SAM" id="MobiDB-lite"/>
    </source>
</evidence>
<accession>A0A9P7UMI4</accession>
<keyword evidence="3" id="KW-1185">Reference proteome</keyword>
<evidence type="ECO:0000313" key="3">
    <source>
        <dbReference type="Proteomes" id="UP000699042"/>
    </source>
</evidence>
<feature type="non-terminal residue" evidence="2">
    <location>
        <position position="1"/>
    </location>
</feature>
<organism evidence="2 3">
    <name type="scientific">Colletotrichum scovillei</name>
    <dbReference type="NCBI Taxonomy" id="1209932"/>
    <lineage>
        <taxon>Eukaryota</taxon>
        <taxon>Fungi</taxon>
        <taxon>Dikarya</taxon>
        <taxon>Ascomycota</taxon>
        <taxon>Pezizomycotina</taxon>
        <taxon>Sordariomycetes</taxon>
        <taxon>Hypocreomycetidae</taxon>
        <taxon>Glomerellales</taxon>
        <taxon>Glomerellaceae</taxon>
        <taxon>Colletotrichum</taxon>
        <taxon>Colletotrichum acutatum species complex</taxon>
    </lineage>
</organism>
<gene>
    <name evidence="2" type="ORF">JMJ77_006315</name>
</gene>
<comment type="caution">
    <text evidence="2">The sequence shown here is derived from an EMBL/GenBank/DDBJ whole genome shotgun (WGS) entry which is preliminary data.</text>
</comment>
<dbReference type="EMBL" id="JAESDN010000001">
    <property type="protein sequence ID" value="KAG7058946.1"/>
    <property type="molecule type" value="Genomic_DNA"/>
</dbReference>
<dbReference type="AlphaFoldDB" id="A0A9P7UMI4"/>
<protein>
    <submittedName>
        <fullName evidence="2">Uncharacterized protein</fullName>
    </submittedName>
</protein>
<name>A0A9P7UMI4_9PEZI</name>
<evidence type="ECO:0000313" key="2">
    <source>
        <dbReference type="EMBL" id="KAG7058946.1"/>
    </source>
</evidence>
<sequence>QPPHFHHLASAVKYHHLSLAHLSALRLRVPEVPSRNHMSRAATEITGGCRIMLSLPLRHQKPSLASEALSQCYHPASRCARKLAPYKKRNSRTPRYSSRNSRSLRKPPLPH</sequence>